<dbReference type="KEGG" id="paro:CUV01_00215"/>
<evidence type="ECO:0000313" key="2">
    <source>
        <dbReference type="EMBL" id="AUH32035.1"/>
    </source>
</evidence>
<dbReference type="Proteomes" id="UP000233742">
    <property type="component" value="Chromosome"/>
</dbReference>
<name>A0A2K9EKD2_9RHOB</name>
<reference evidence="2 3" key="1">
    <citation type="submission" date="2017-12" db="EMBL/GenBank/DDBJ databases">
        <authorList>
            <person name="Hurst M.R.H."/>
        </authorList>
    </citation>
    <scope>NUCLEOTIDE SEQUENCE [LARGE SCALE GENOMIC DNA]</scope>
    <source>
        <strain evidence="2 3">BM15</strain>
    </source>
</reference>
<organism evidence="2 3">
    <name type="scientific">Paracoccus tegillarcae</name>
    <dbReference type="NCBI Taxonomy" id="1529068"/>
    <lineage>
        <taxon>Bacteria</taxon>
        <taxon>Pseudomonadati</taxon>
        <taxon>Pseudomonadota</taxon>
        <taxon>Alphaproteobacteria</taxon>
        <taxon>Rhodobacterales</taxon>
        <taxon>Paracoccaceae</taxon>
        <taxon>Paracoccus</taxon>
    </lineage>
</organism>
<dbReference type="AlphaFoldDB" id="A0A2K9EKD2"/>
<evidence type="ECO:0000256" key="1">
    <source>
        <dbReference type="SAM" id="MobiDB-lite"/>
    </source>
</evidence>
<feature type="region of interest" description="Disordered" evidence="1">
    <location>
        <begin position="49"/>
        <end position="80"/>
    </location>
</feature>
<sequence length="80" mass="8788">MRTIARNAPPYAGIPSNAPTARPVYLAIDIVRNANLGFGGDQRQAIDKYKKNGTEPERTRFAQTETEGHSEPSFGQTARL</sequence>
<keyword evidence="3" id="KW-1185">Reference proteome</keyword>
<gene>
    <name evidence="2" type="ORF">CUV01_00215</name>
</gene>
<feature type="compositionally biased region" description="Basic and acidic residues" evidence="1">
    <location>
        <begin position="49"/>
        <end position="70"/>
    </location>
</feature>
<evidence type="ECO:0000313" key="3">
    <source>
        <dbReference type="Proteomes" id="UP000233742"/>
    </source>
</evidence>
<proteinExistence type="predicted"/>
<dbReference type="EMBL" id="CP025408">
    <property type="protein sequence ID" value="AUH32035.1"/>
    <property type="molecule type" value="Genomic_DNA"/>
</dbReference>
<accession>A0A2K9EKD2</accession>
<protein>
    <submittedName>
        <fullName evidence="2">Uncharacterized protein</fullName>
    </submittedName>
</protein>